<name>A0A918PN32_9BACT</name>
<dbReference type="AlphaFoldDB" id="A0A918PN32"/>
<accession>A0A918PN32</accession>
<comment type="caution">
    <text evidence="1">The sequence shown here is derived from an EMBL/GenBank/DDBJ whole genome shotgun (WGS) entry which is preliminary data.</text>
</comment>
<reference evidence="1" key="2">
    <citation type="submission" date="2020-09" db="EMBL/GenBank/DDBJ databases">
        <authorList>
            <person name="Sun Q."/>
            <person name="Kim S."/>
        </authorList>
    </citation>
    <scope>NUCLEOTIDE SEQUENCE</scope>
    <source>
        <strain evidence="1">KCTC 12368</strain>
    </source>
</reference>
<proteinExistence type="predicted"/>
<gene>
    <name evidence="1" type="ORF">GCM10007049_06500</name>
</gene>
<evidence type="ECO:0000313" key="2">
    <source>
        <dbReference type="Proteomes" id="UP000619457"/>
    </source>
</evidence>
<reference evidence="1" key="1">
    <citation type="journal article" date="2014" name="Int. J. Syst. Evol. Microbiol.">
        <title>Complete genome sequence of Corynebacterium casei LMG S-19264T (=DSM 44701T), isolated from a smear-ripened cheese.</title>
        <authorList>
            <consortium name="US DOE Joint Genome Institute (JGI-PGF)"/>
            <person name="Walter F."/>
            <person name="Albersmeier A."/>
            <person name="Kalinowski J."/>
            <person name="Ruckert C."/>
        </authorList>
    </citation>
    <scope>NUCLEOTIDE SEQUENCE</scope>
    <source>
        <strain evidence="1">KCTC 12368</strain>
    </source>
</reference>
<sequence length="80" mass="9743">MLRKKLQFFRPYFLRDLILEPEEKKTNPLKFSPFLFDQETPKNPTILSIEFLQNEIKYSYTVEFNRNAALKEELNHYKSI</sequence>
<evidence type="ECO:0000313" key="1">
    <source>
        <dbReference type="EMBL" id="GGZ16817.1"/>
    </source>
</evidence>
<organism evidence="1 2">
    <name type="scientific">Echinicola pacifica</name>
    <dbReference type="NCBI Taxonomy" id="346377"/>
    <lineage>
        <taxon>Bacteria</taxon>
        <taxon>Pseudomonadati</taxon>
        <taxon>Bacteroidota</taxon>
        <taxon>Cytophagia</taxon>
        <taxon>Cytophagales</taxon>
        <taxon>Cyclobacteriaceae</taxon>
        <taxon>Echinicola</taxon>
    </lineage>
</organism>
<dbReference type="Proteomes" id="UP000619457">
    <property type="component" value="Unassembled WGS sequence"/>
</dbReference>
<keyword evidence="2" id="KW-1185">Reference proteome</keyword>
<dbReference type="EMBL" id="BMWX01000001">
    <property type="protein sequence ID" value="GGZ16817.1"/>
    <property type="molecule type" value="Genomic_DNA"/>
</dbReference>
<protein>
    <submittedName>
        <fullName evidence="1">Uncharacterized protein</fullName>
    </submittedName>
</protein>